<dbReference type="PANTHER" id="PTHR45641:SF19">
    <property type="entry name" value="NEPHROCYSTIN-3"/>
    <property type="match status" value="1"/>
</dbReference>
<evidence type="ECO:0000313" key="4">
    <source>
        <dbReference type="EMBL" id="CAH3043673.1"/>
    </source>
</evidence>
<sequence length="780" mass="88126">MALQPFRDEQLNYFKFASIVLDEFPKALRQTFTSMWDNTLTHLPGHQPWDDSAAVRNKFLTSEGGPGRTKVPTNLSYEEWDCTALFQATIYAKSFALPDSGGHHKTLCELFVKPRKLAHGVFHASVTSPSGNNAETVALAIDQVRLLRNSLFHSHTSEITKATFDQYVKHAKDAFEALGVKTDPIDIIGGLTESEFPTNKVRKLEEYIKEENRAFVSFLQQQNQHLEGISSDVKALKHKMEVMPTKDDIFKMLEQIIKDLIQAPAQNKPDKNLTSIKPTKDTLLDTHTADQDRKQEEVPCSSHGLLKVEYETAVTHLKSDDFVSALQSAKRALDITRTLFGEEHPKMANNHLLVGLIQIDLGNYASAFQSCQSALDIRRKHLGEEHPDTAKSYFSLGVTQNSLAEYAAALQSFQRALDIRRKLFSEQHQGTALSYHSLAVTQYSLGDYVSALQSDQRALDIRRKLFGEEHSDTANSYDSLGTTQHSLGDYESAQKSKRSALDIRRKLFGEEHSDTANSYGSLGATQHSLGDYKSAQKSKQRALDIRLKLFGEEHQDTAESYSSIGKTQKKLGELTLALQSKQRSLDIRRKWLGEEHLDTAESYYSLGVIQHCLRDYASAQESKQRALDIIRKLFDEEHSDTAKIYDSLGATQHSIGDCASAQKSKQRALDIRRKLFGEDHPDTARSYSSIRKTQIKFRKQTLACQSKRRSLKYSLITSELVSQRAREALFPLMIHTTSVGDYESALESCQRTFDIRRSCLARETQTQLKVTILWRSHIIP</sequence>
<evidence type="ECO:0000256" key="1">
    <source>
        <dbReference type="ARBA" id="ARBA00022737"/>
    </source>
</evidence>
<evidence type="ECO:0008006" key="6">
    <source>
        <dbReference type="Google" id="ProtNLM"/>
    </source>
</evidence>
<reference evidence="4 5" key="1">
    <citation type="submission" date="2022-05" db="EMBL/GenBank/DDBJ databases">
        <authorList>
            <consortium name="Genoscope - CEA"/>
            <person name="William W."/>
        </authorList>
    </citation>
    <scope>NUCLEOTIDE SEQUENCE [LARGE SCALE GENOMIC DNA]</scope>
</reference>
<dbReference type="PROSITE" id="PS50005">
    <property type="entry name" value="TPR"/>
    <property type="match status" value="1"/>
</dbReference>
<evidence type="ECO:0000256" key="3">
    <source>
        <dbReference type="PROSITE-ProRule" id="PRU00339"/>
    </source>
</evidence>
<accession>A0AAU9W636</accession>
<name>A0AAU9W636_9CNID</name>
<dbReference type="Proteomes" id="UP001159428">
    <property type="component" value="Unassembled WGS sequence"/>
</dbReference>
<dbReference type="InterPro" id="IPR011990">
    <property type="entry name" value="TPR-like_helical_dom_sf"/>
</dbReference>
<keyword evidence="5" id="KW-1185">Reference proteome</keyword>
<keyword evidence="2 3" id="KW-0802">TPR repeat</keyword>
<evidence type="ECO:0000256" key="2">
    <source>
        <dbReference type="ARBA" id="ARBA00022803"/>
    </source>
</evidence>
<dbReference type="InterPro" id="IPR019734">
    <property type="entry name" value="TPR_rpt"/>
</dbReference>
<dbReference type="Gene3D" id="1.25.40.10">
    <property type="entry name" value="Tetratricopeptide repeat domain"/>
    <property type="match status" value="3"/>
</dbReference>
<dbReference type="EMBL" id="CALNXJ010000007">
    <property type="protein sequence ID" value="CAH3043673.1"/>
    <property type="molecule type" value="Genomic_DNA"/>
</dbReference>
<dbReference type="PANTHER" id="PTHR45641">
    <property type="entry name" value="TETRATRICOPEPTIDE REPEAT PROTEIN (AFU_ORTHOLOGUE AFUA_6G03870)"/>
    <property type="match status" value="1"/>
</dbReference>
<gene>
    <name evidence="4" type="ORF">PMEA_00031669</name>
</gene>
<dbReference type="SUPFAM" id="SSF48452">
    <property type="entry name" value="TPR-like"/>
    <property type="match status" value="3"/>
</dbReference>
<dbReference type="AlphaFoldDB" id="A0AAU9W636"/>
<evidence type="ECO:0000313" key="5">
    <source>
        <dbReference type="Proteomes" id="UP001159428"/>
    </source>
</evidence>
<feature type="repeat" description="TPR" evidence="3">
    <location>
        <begin position="390"/>
        <end position="423"/>
    </location>
</feature>
<protein>
    <recommendedName>
        <fullName evidence="6">Nephrocystin-3</fullName>
    </recommendedName>
</protein>
<proteinExistence type="predicted"/>
<dbReference type="Pfam" id="PF13424">
    <property type="entry name" value="TPR_12"/>
    <property type="match status" value="3"/>
</dbReference>
<dbReference type="Pfam" id="PF13374">
    <property type="entry name" value="TPR_10"/>
    <property type="match status" value="2"/>
</dbReference>
<organism evidence="4 5">
    <name type="scientific">Pocillopora meandrina</name>
    <dbReference type="NCBI Taxonomy" id="46732"/>
    <lineage>
        <taxon>Eukaryota</taxon>
        <taxon>Metazoa</taxon>
        <taxon>Cnidaria</taxon>
        <taxon>Anthozoa</taxon>
        <taxon>Hexacorallia</taxon>
        <taxon>Scleractinia</taxon>
        <taxon>Astrocoeniina</taxon>
        <taxon>Pocilloporidae</taxon>
        <taxon>Pocillopora</taxon>
    </lineage>
</organism>
<keyword evidence="1" id="KW-0677">Repeat</keyword>
<dbReference type="SMART" id="SM00028">
    <property type="entry name" value="TPR"/>
    <property type="match status" value="9"/>
</dbReference>
<comment type="caution">
    <text evidence="4">The sequence shown here is derived from an EMBL/GenBank/DDBJ whole genome shotgun (WGS) entry which is preliminary data.</text>
</comment>